<evidence type="ECO:0000256" key="6">
    <source>
        <dbReference type="ARBA" id="ARBA00035289"/>
    </source>
</evidence>
<dbReference type="EMBL" id="KV454478">
    <property type="protein sequence ID" value="ODV61892.1"/>
    <property type="molecule type" value="Genomic_DNA"/>
</dbReference>
<evidence type="ECO:0000256" key="1">
    <source>
        <dbReference type="ARBA" id="ARBA00004173"/>
    </source>
</evidence>
<feature type="compositionally biased region" description="Low complexity" evidence="8">
    <location>
        <begin position="128"/>
        <end position="142"/>
    </location>
</feature>
<proteinExistence type="inferred from homology"/>
<keyword evidence="4" id="KW-0496">Mitochondrion</keyword>
<dbReference type="PANTHER" id="PTHR21183:SF18">
    <property type="entry name" value="LARGE RIBOSOMAL SUBUNIT PROTEIN UL29M"/>
    <property type="match status" value="1"/>
</dbReference>
<evidence type="ECO:0000313" key="9">
    <source>
        <dbReference type="EMBL" id="ODV61892.1"/>
    </source>
</evidence>
<reference evidence="10" key="1">
    <citation type="submission" date="2016-05" db="EMBL/GenBank/DDBJ databases">
        <title>Comparative genomics of biotechnologically important yeasts.</title>
        <authorList>
            <consortium name="DOE Joint Genome Institute"/>
            <person name="Riley R."/>
            <person name="Haridas S."/>
            <person name="Wolfe K.H."/>
            <person name="Lopes M.R."/>
            <person name="Hittinger C.T."/>
            <person name="Goker M."/>
            <person name="Salamov A."/>
            <person name="Wisecaver J."/>
            <person name="Long T.M."/>
            <person name="Aerts A.L."/>
            <person name="Barry K."/>
            <person name="Choi C."/>
            <person name="Clum A."/>
            <person name="Coughlan A.Y."/>
            <person name="Deshpande S."/>
            <person name="Douglass A.P."/>
            <person name="Hanson S.J."/>
            <person name="Klenk H.-P."/>
            <person name="Labutti K."/>
            <person name="Lapidus A."/>
            <person name="Lindquist E."/>
            <person name="Lipzen A."/>
            <person name="Meier-Kolthoff J.P."/>
            <person name="Ohm R.A."/>
            <person name="Otillar R.P."/>
            <person name="Pangilinan J."/>
            <person name="Peng Y."/>
            <person name="Rokas A."/>
            <person name="Rosa C.A."/>
            <person name="Scheuner C."/>
            <person name="Sibirny A.A."/>
            <person name="Slot J.C."/>
            <person name="Stielow J.B."/>
            <person name="Sun H."/>
            <person name="Kurtzman C.P."/>
            <person name="Blackwell M."/>
            <person name="Grigoriev I.V."/>
            <person name="Jeffries T.W."/>
        </authorList>
    </citation>
    <scope>NUCLEOTIDE SEQUENCE [LARGE SCALE GENOMIC DNA]</scope>
    <source>
        <strain evidence="10">DSM 1968</strain>
    </source>
</reference>
<evidence type="ECO:0000313" key="10">
    <source>
        <dbReference type="Proteomes" id="UP000095038"/>
    </source>
</evidence>
<keyword evidence="10" id="KW-1185">Reference proteome</keyword>
<dbReference type="GeneID" id="30963394"/>
<dbReference type="Gene3D" id="6.10.140.1190">
    <property type="match status" value="1"/>
</dbReference>
<name>A0A1D2VJV6_9ASCO</name>
<keyword evidence="5" id="KW-0687">Ribonucleoprotein</keyword>
<evidence type="ECO:0000256" key="3">
    <source>
        <dbReference type="ARBA" id="ARBA00022980"/>
    </source>
</evidence>
<gene>
    <name evidence="9" type="ORF">ASCRUDRAFT_22892</name>
</gene>
<comment type="similarity">
    <text evidence="2">Belongs to the universal ribosomal protein uL29 family.</text>
</comment>
<dbReference type="Pfam" id="PF06984">
    <property type="entry name" value="MRP-L47"/>
    <property type="match status" value="1"/>
</dbReference>
<dbReference type="AlphaFoldDB" id="A0A1D2VJV6"/>
<comment type="subcellular location">
    <subcellularLocation>
        <location evidence="1">Mitochondrion</location>
    </subcellularLocation>
</comment>
<dbReference type="InterPro" id="IPR038340">
    <property type="entry name" value="MRP-L47_sf"/>
</dbReference>
<dbReference type="FunCoup" id="A0A1D2VJV6">
    <property type="interactions" value="220"/>
</dbReference>
<dbReference type="Proteomes" id="UP000095038">
    <property type="component" value="Unassembled WGS sequence"/>
</dbReference>
<dbReference type="InParanoid" id="A0A1D2VJV6"/>
<dbReference type="PANTHER" id="PTHR21183">
    <property type="entry name" value="RIBOSOMAL PROTEIN L47, MITOCHONDRIAL-RELATED"/>
    <property type="match status" value="1"/>
</dbReference>
<evidence type="ECO:0000256" key="5">
    <source>
        <dbReference type="ARBA" id="ARBA00023274"/>
    </source>
</evidence>
<dbReference type="OrthoDB" id="4095160at2759"/>
<dbReference type="GO" id="GO:0032543">
    <property type="term" value="P:mitochondrial translation"/>
    <property type="evidence" value="ECO:0007669"/>
    <property type="project" value="EnsemblFungi"/>
</dbReference>
<dbReference type="RefSeq" id="XP_020048199.1">
    <property type="nucleotide sequence ID" value="XM_020189758.1"/>
</dbReference>
<evidence type="ECO:0000256" key="7">
    <source>
        <dbReference type="ARBA" id="ARBA00035399"/>
    </source>
</evidence>
<accession>A0A1D2VJV6</accession>
<dbReference type="GO" id="GO:1902775">
    <property type="term" value="P:mitochondrial large ribosomal subunit assembly"/>
    <property type="evidence" value="ECO:0007669"/>
    <property type="project" value="EnsemblFungi"/>
</dbReference>
<feature type="non-terminal residue" evidence="9">
    <location>
        <position position="1"/>
    </location>
</feature>
<keyword evidence="3" id="KW-0689">Ribosomal protein</keyword>
<dbReference type="STRING" id="1344418.A0A1D2VJV6"/>
<dbReference type="InterPro" id="IPR010729">
    <property type="entry name" value="Ribosomal_uL29_mit"/>
</dbReference>
<organism evidence="9 10">
    <name type="scientific">Ascoidea rubescens DSM 1968</name>
    <dbReference type="NCBI Taxonomy" id="1344418"/>
    <lineage>
        <taxon>Eukaryota</taxon>
        <taxon>Fungi</taxon>
        <taxon>Dikarya</taxon>
        <taxon>Ascomycota</taxon>
        <taxon>Saccharomycotina</taxon>
        <taxon>Saccharomycetes</taxon>
        <taxon>Ascoideaceae</taxon>
        <taxon>Ascoidea</taxon>
    </lineage>
</organism>
<dbReference type="Gene3D" id="6.10.330.20">
    <property type="match status" value="1"/>
</dbReference>
<evidence type="ECO:0000256" key="8">
    <source>
        <dbReference type="SAM" id="MobiDB-lite"/>
    </source>
</evidence>
<feature type="non-terminal residue" evidence="9">
    <location>
        <position position="195"/>
    </location>
</feature>
<dbReference type="GO" id="GO:0005762">
    <property type="term" value="C:mitochondrial large ribosomal subunit"/>
    <property type="evidence" value="ECO:0007669"/>
    <property type="project" value="EnsemblFungi"/>
</dbReference>
<evidence type="ECO:0000256" key="4">
    <source>
        <dbReference type="ARBA" id="ARBA00023128"/>
    </source>
</evidence>
<dbReference type="GO" id="GO:0003735">
    <property type="term" value="F:structural constituent of ribosome"/>
    <property type="evidence" value="ECO:0007669"/>
    <property type="project" value="EnsemblFungi"/>
</dbReference>
<evidence type="ECO:0000256" key="2">
    <source>
        <dbReference type="ARBA" id="ARBA00009254"/>
    </source>
</evidence>
<protein>
    <recommendedName>
        <fullName evidence="6">Large ribosomal subunit protein uL29m</fullName>
    </recommendedName>
    <alternativeName>
        <fullName evidence="7">54S ribosomal protein L4, mitochondrial</fullName>
    </alternativeName>
</protein>
<sequence length="195" mass="23090">HGHKYKLKAPITPSSKFIKVKDDHPLWQFFHNKKYQRSTGELDQTGRPWTVPELRRKDFNDLHSLWYTCLKERNILAREHYLYKNDFRSDVDLFEKASEDIRTTMWRIRYVLGERQKLFENAQGNFESGNKNSNDNGDKNSSFVGNEEGTTELYNQLTRLNEALFDIKSNVFENSANENLLEGILFNANFKLKKF</sequence>
<feature type="region of interest" description="Disordered" evidence="8">
    <location>
        <begin position="124"/>
        <end position="145"/>
    </location>
</feature>